<organism evidence="7 8">
    <name type="scientific">Ramalina farinacea</name>
    <dbReference type="NCBI Taxonomy" id="258253"/>
    <lineage>
        <taxon>Eukaryota</taxon>
        <taxon>Fungi</taxon>
        <taxon>Dikarya</taxon>
        <taxon>Ascomycota</taxon>
        <taxon>Pezizomycotina</taxon>
        <taxon>Lecanoromycetes</taxon>
        <taxon>OSLEUM clade</taxon>
        <taxon>Lecanoromycetidae</taxon>
        <taxon>Lecanorales</taxon>
        <taxon>Lecanorineae</taxon>
        <taxon>Ramalinaceae</taxon>
        <taxon>Ramalina</taxon>
    </lineage>
</organism>
<dbReference type="GO" id="GO:0000329">
    <property type="term" value="C:fungal-type vacuole membrane"/>
    <property type="evidence" value="ECO:0007669"/>
    <property type="project" value="TreeGrafter"/>
</dbReference>
<comment type="caution">
    <text evidence="7">The sequence shown here is derived from an EMBL/GenBank/DDBJ whole genome shotgun (WGS) entry which is preliminary data.</text>
</comment>
<keyword evidence="3 6" id="KW-1133">Transmembrane helix</keyword>
<dbReference type="PANTHER" id="PTHR21576">
    <property type="entry name" value="UNCHARACTERIZED NODULIN-LIKE PROTEIN"/>
    <property type="match status" value="1"/>
</dbReference>
<dbReference type="InterPro" id="IPR036259">
    <property type="entry name" value="MFS_trans_sf"/>
</dbReference>
<feature type="transmembrane region" description="Helical" evidence="6">
    <location>
        <begin position="114"/>
        <end position="133"/>
    </location>
</feature>
<keyword evidence="4 6" id="KW-0472">Membrane</keyword>
<keyword evidence="2 6" id="KW-0812">Transmembrane</keyword>
<comment type="subcellular location">
    <subcellularLocation>
        <location evidence="1">Membrane</location>
        <topology evidence="1">Multi-pass membrane protein</topology>
    </subcellularLocation>
</comment>
<feature type="transmembrane region" description="Helical" evidence="6">
    <location>
        <begin position="340"/>
        <end position="363"/>
    </location>
</feature>
<evidence type="ECO:0000313" key="8">
    <source>
        <dbReference type="Proteomes" id="UP001161017"/>
    </source>
</evidence>
<dbReference type="EMBL" id="JAPUFD010000001">
    <property type="protein sequence ID" value="MDI1485291.1"/>
    <property type="molecule type" value="Genomic_DNA"/>
</dbReference>
<dbReference type="SUPFAM" id="SSF103473">
    <property type="entry name" value="MFS general substrate transporter"/>
    <property type="match status" value="1"/>
</dbReference>
<dbReference type="GO" id="GO:0022857">
    <property type="term" value="F:transmembrane transporter activity"/>
    <property type="evidence" value="ECO:0007669"/>
    <property type="project" value="InterPro"/>
</dbReference>
<feature type="region of interest" description="Disordered" evidence="5">
    <location>
        <begin position="164"/>
        <end position="220"/>
    </location>
</feature>
<gene>
    <name evidence="7" type="ORF">OHK93_000428</name>
</gene>
<feature type="compositionally biased region" description="Polar residues" evidence="5">
    <location>
        <begin position="164"/>
        <end position="177"/>
    </location>
</feature>
<evidence type="ECO:0000256" key="3">
    <source>
        <dbReference type="ARBA" id="ARBA00022989"/>
    </source>
</evidence>
<feature type="transmembrane region" description="Helical" evidence="6">
    <location>
        <begin position="375"/>
        <end position="393"/>
    </location>
</feature>
<feature type="compositionally biased region" description="Basic and acidic residues" evidence="5">
    <location>
        <begin position="202"/>
        <end position="220"/>
    </location>
</feature>
<dbReference type="PANTHER" id="PTHR21576:SF158">
    <property type="entry name" value="RIBOSOMAL RNA-PROCESSING PROTEIN 12-LIKE CONSERVED DOMAIN-CONTAINING PROTEIN"/>
    <property type="match status" value="1"/>
</dbReference>
<feature type="compositionally biased region" description="Low complexity" evidence="5">
    <location>
        <begin position="185"/>
        <end position="196"/>
    </location>
</feature>
<dbReference type="Proteomes" id="UP001161017">
    <property type="component" value="Unassembled WGS sequence"/>
</dbReference>
<evidence type="ECO:0000256" key="4">
    <source>
        <dbReference type="ARBA" id="ARBA00023136"/>
    </source>
</evidence>
<proteinExistence type="predicted"/>
<feature type="transmembrane region" description="Helical" evidence="6">
    <location>
        <begin position="82"/>
        <end position="102"/>
    </location>
</feature>
<feature type="transmembrane region" description="Helical" evidence="6">
    <location>
        <begin position="420"/>
        <end position="440"/>
    </location>
</feature>
<reference evidence="7" key="1">
    <citation type="journal article" date="2023" name="Genome Biol. Evol.">
        <title>First Whole Genome Sequence and Flow Cytometry Genome Size Data for the Lichen-Forming Fungus Ramalina farinacea (Ascomycota).</title>
        <authorList>
            <person name="Llewellyn T."/>
            <person name="Mian S."/>
            <person name="Hill R."/>
            <person name="Leitch I.J."/>
            <person name="Gaya E."/>
        </authorList>
    </citation>
    <scope>NUCLEOTIDE SEQUENCE</scope>
    <source>
        <strain evidence="7">LIQ254RAFAR</strain>
    </source>
</reference>
<feature type="transmembrane region" description="Helical" evidence="6">
    <location>
        <begin position="21"/>
        <end position="40"/>
    </location>
</feature>
<dbReference type="AlphaFoldDB" id="A0AA43QI47"/>
<feature type="transmembrane region" description="Helical" evidence="6">
    <location>
        <begin position="313"/>
        <end position="334"/>
    </location>
</feature>
<dbReference type="Pfam" id="PF07690">
    <property type="entry name" value="MFS_1"/>
    <property type="match status" value="1"/>
</dbReference>
<evidence type="ECO:0000313" key="7">
    <source>
        <dbReference type="EMBL" id="MDI1485291.1"/>
    </source>
</evidence>
<protein>
    <recommendedName>
        <fullName evidence="9">Nodulin-like domain-containing protein</fullName>
    </recommendedName>
</protein>
<feature type="transmembrane region" description="Helical" evidence="6">
    <location>
        <begin position="46"/>
        <end position="70"/>
    </location>
</feature>
<evidence type="ECO:0008006" key="9">
    <source>
        <dbReference type="Google" id="ProtNLM"/>
    </source>
</evidence>
<evidence type="ECO:0000256" key="6">
    <source>
        <dbReference type="SAM" id="Phobius"/>
    </source>
</evidence>
<evidence type="ECO:0000256" key="5">
    <source>
        <dbReference type="SAM" id="MobiDB-lite"/>
    </source>
</evidence>
<keyword evidence="8" id="KW-1185">Reference proteome</keyword>
<name>A0AA43QI47_9LECA</name>
<dbReference type="InterPro" id="IPR011701">
    <property type="entry name" value="MFS"/>
</dbReference>
<accession>A0AA43QI47</accession>
<evidence type="ECO:0000256" key="1">
    <source>
        <dbReference type="ARBA" id="ARBA00004141"/>
    </source>
</evidence>
<sequence length="460" mass="49542">MYASGIPVGMVVDNKGPRPGVFVGSILLGVGYFFQYRAFVAGPGSLGMPLLCIFSLLTGVGGCSAFLGAVKTAALNWPNHRGTATAFPLAAFGLSAFFFSLLSSLAFPDDTSELLLLLSILTFAMPVGGGIFLQVVPQTYGYRPVPESGMRADSDTSTTLKHFKSNESNQEAGTQADNLKDNSSEHSSLLSKSSTGSGPGDHPSHQGEEDRRRAEDEGSHRTDVRGLAMLKHARFYVLWSILGLLTGIGLMTINNIGNDVRAIWHHYDDSTTPKLIQERQLMHVEILSIMSFVGRLASGVGSDLIVHCFALSRYWVIVLSSFIFLLAQVCGATIENPHALGLVSGLTGLAYGFLFGSYPALVAESFGVHGMSQNWGFMTLAPVVAGNIFNLLYGQIYDRHSFKTENGEMDCKEGLQCYQAAYYVTLAAAVVGLVLSLGGVRWDWVSRRARGREKAVGTEA</sequence>
<feature type="transmembrane region" description="Helical" evidence="6">
    <location>
        <begin position="235"/>
        <end position="253"/>
    </location>
</feature>
<evidence type="ECO:0000256" key="2">
    <source>
        <dbReference type="ARBA" id="ARBA00022692"/>
    </source>
</evidence>
<dbReference type="Gene3D" id="1.20.1250.20">
    <property type="entry name" value="MFS general substrate transporter like domains"/>
    <property type="match status" value="2"/>
</dbReference>